<dbReference type="Proteomes" id="UP000823388">
    <property type="component" value="Chromosome 9K"/>
</dbReference>
<evidence type="ECO:0000313" key="1">
    <source>
        <dbReference type="EMBL" id="KAG2553612.1"/>
    </source>
</evidence>
<dbReference type="EMBL" id="CM029053">
    <property type="protein sequence ID" value="KAG2553612.1"/>
    <property type="molecule type" value="Genomic_DNA"/>
</dbReference>
<reference evidence="1" key="1">
    <citation type="submission" date="2020-05" db="EMBL/GenBank/DDBJ databases">
        <title>WGS assembly of Panicum virgatum.</title>
        <authorList>
            <person name="Lovell J.T."/>
            <person name="Jenkins J."/>
            <person name="Shu S."/>
            <person name="Juenger T.E."/>
            <person name="Schmutz J."/>
        </authorList>
    </citation>
    <scope>NUCLEOTIDE SEQUENCE</scope>
    <source>
        <strain evidence="1">AP13</strain>
    </source>
</reference>
<dbReference type="AlphaFoldDB" id="A0A8T0P046"/>
<keyword evidence="2" id="KW-1185">Reference proteome</keyword>
<name>A0A8T0P046_PANVG</name>
<comment type="caution">
    <text evidence="1">The sequence shown here is derived from an EMBL/GenBank/DDBJ whole genome shotgun (WGS) entry which is preliminary data.</text>
</comment>
<proteinExistence type="predicted"/>
<evidence type="ECO:0000313" key="2">
    <source>
        <dbReference type="Proteomes" id="UP000823388"/>
    </source>
</evidence>
<organism evidence="1 2">
    <name type="scientific">Panicum virgatum</name>
    <name type="common">Blackwell switchgrass</name>
    <dbReference type="NCBI Taxonomy" id="38727"/>
    <lineage>
        <taxon>Eukaryota</taxon>
        <taxon>Viridiplantae</taxon>
        <taxon>Streptophyta</taxon>
        <taxon>Embryophyta</taxon>
        <taxon>Tracheophyta</taxon>
        <taxon>Spermatophyta</taxon>
        <taxon>Magnoliopsida</taxon>
        <taxon>Liliopsida</taxon>
        <taxon>Poales</taxon>
        <taxon>Poaceae</taxon>
        <taxon>PACMAD clade</taxon>
        <taxon>Panicoideae</taxon>
        <taxon>Panicodae</taxon>
        <taxon>Paniceae</taxon>
        <taxon>Panicinae</taxon>
        <taxon>Panicum</taxon>
        <taxon>Panicum sect. Hiantes</taxon>
    </lineage>
</organism>
<accession>A0A8T0P046</accession>
<sequence length="48" mass="5599">MHDQVSQESSCRMNLGICYVRTRLHKGQQKVQHGSRLPTKETKVYQIV</sequence>
<gene>
    <name evidence="1" type="ORF">PVAP13_9KG536726</name>
</gene>
<protein>
    <submittedName>
        <fullName evidence="1">Uncharacterized protein</fullName>
    </submittedName>
</protein>